<feature type="chain" id="PRO_5002551997" description="DUF4398 domain-containing protein" evidence="1">
    <location>
        <begin position="23"/>
        <end position="130"/>
    </location>
</feature>
<accession>A0A0G3BME6</accession>
<dbReference type="InterPro" id="IPR025511">
    <property type="entry name" value="DUF4398"/>
</dbReference>
<organism evidence="3 4">
    <name type="scientific">Caldimonas brevitalea</name>
    <dbReference type="NCBI Taxonomy" id="413882"/>
    <lineage>
        <taxon>Bacteria</taxon>
        <taxon>Pseudomonadati</taxon>
        <taxon>Pseudomonadota</taxon>
        <taxon>Betaproteobacteria</taxon>
        <taxon>Burkholderiales</taxon>
        <taxon>Sphaerotilaceae</taxon>
        <taxon>Caldimonas</taxon>
    </lineage>
</organism>
<dbReference type="EMBL" id="CP011371">
    <property type="protein sequence ID" value="AKJ30582.1"/>
    <property type="molecule type" value="Genomic_DNA"/>
</dbReference>
<feature type="signal peptide" evidence="1">
    <location>
        <begin position="1"/>
        <end position="22"/>
    </location>
</feature>
<evidence type="ECO:0000313" key="4">
    <source>
        <dbReference type="Proteomes" id="UP000035352"/>
    </source>
</evidence>
<sequence>MKPYSPVPWRLAVPLLAAFAFAGCAHRTPEPSEQMAVSQAAVDGAVSAGAQQYAPLELNQARQKLDAAKNAMRTDDKLNARRLAEQAEVDAQVASAKAAAEKSRKAVGEIEQGNRMLREELARPQGRPAS</sequence>
<evidence type="ECO:0000259" key="2">
    <source>
        <dbReference type="Pfam" id="PF14346"/>
    </source>
</evidence>
<dbReference type="Pfam" id="PF14346">
    <property type="entry name" value="DUF4398"/>
    <property type="match status" value="1"/>
</dbReference>
<dbReference type="PROSITE" id="PS51257">
    <property type="entry name" value="PROKAR_LIPOPROTEIN"/>
    <property type="match status" value="1"/>
</dbReference>
<proteinExistence type="predicted"/>
<gene>
    <name evidence="3" type="ORF">AAW51_3891</name>
</gene>
<dbReference type="Proteomes" id="UP000035352">
    <property type="component" value="Chromosome"/>
</dbReference>
<keyword evidence="4" id="KW-1185">Reference proteome</keyword>
<dbReference type="AlphaFoldDB" id="A0A0G3BME6"/>
<name>A0A0G3BME6_9BURK</name>
<evidence type="ECO:0000313" key="3">
    <source>
        <dbReference type="EMBL" id="AKJ30582.1"/>
    </source>
</evidence>
<reference evidence="3 4" key="1">
    <citation type="submission" date="2015-05" db="EMBL/GenBank/DDBJ databases">
        <authorList>
            <person name="Tang B."/>
            <person name="Yu Y."/>
        </authorList>
    </citation>
    <scope>NUCLEOTIDE SEQUENCE [LARGE SCALE GENOMIC DNA]</scope>
    <source>
        <strain evidence="3 4">DSM 7029</strain>
    </source>
</reference>
<dbReference type="KEGG" id="pbh:AAW51_3891"/>
<dbReference type="OrthoDB" id="8778774at2"/>
<dbReference type="RefSeq" id="WP_047195923.1">
    <property type="nucleotide sequence ID" value="NZ_CP011371.1"/>
</dbReference>
<evidence type="ECO:0000256" key="1">
    <source>
        <dbReference type="SAM" id="SignalP"/>
    </source>
</evidence>
<protein>
    <recommendedName>
        <fullName evidence="2">DUF4398 domain-containing protein</fullName>
    </recommendedName>
</protein>
<dbReference type="STRING" id="413882.AAW51_3891"/>
<dbReference type="Gene3D" id="1.20.1270.390">
    <property type="match status" value="1"/>
</dbReference>
<keyword evidence="1" id="KW-0732">Signal</keyword>
<feature type="domain" description="DUF4398" evidence="2">
    <location>
        <begin position="33"/>
        <end position="109"/>
    </location>
</feature>